<dbReference type="GO" id="GO:0006364">
    <property type="term" value="P:rRNA processing"/>
    <property type="evidence" value="ECO:0007669"/>
    <property type="project" value="UniProtKB-KW"/>
</dbReference>
<evidence type="ECO:0000313" key="4">
    <source>
        <dbReference type="EMBL" id="KAG4419714.1"/>
    </source>
</evidence>
<reference evidence="4" key="1">
    <citation type="submission" date="2021-02" db="EMBL/GenBank/DDBJ databases">
        <title>Genome sequence Cadophora malorum strain M34.</title>
        <authorList>
            <person name="Stefanovic E."/>
            <person name="Vu D."/>
            <person name="Scully C."/>
            <person name="Dijksterhuis J."/>
            <person name="Roader J."/>
            <person name="Houbraken J."/>
        </authorList>
    </citation>
    <scope>NUCLEOTIDE SEQUENCE</scope>
    <source>
        <strain evidence="4">M34</strain>
    </source>
</reference>
<proteinExistence type="inferred from homology"/>
<comment type="similarity">
    <text evidence="1">Belongs to the TSR2 family.</text>
</comment>
<dbReference type="EMBL" id="JAFJYH010000099">
    <property type="protein sequence ID" value="KAG4419714.1"/>
    <property type="molecule type" value="Genomic_DNA"/>
</dbReference>
<keyword evidence="5" id="KW-1185">Reference proteome</keyword>
<dbReference type="PANTHER" id="PTHR21250">
    <property type="entry name" value="PRE-RRNA-PROCESSING PROTEIN TSR2 HOMOLOG"/>
    <property type="match status" value="1"/>
</dbReference>
<feature type="compositionally biased region" description="Acidic residues" evidence="3">
    <location>
        <begin position="155"/>
        <end position="175"/>
    </location>
</feature>
<organism evidence="4 5">
    <name type="scientific">Cadophora malorum</name>
    <dbReference type="NCBI Taxonomy" id="108018"/>
    <lineage>
        <taxon>Eukaryota</taxon>
        <taxon>Fungi</taxon>
        <taxon>Dikarya</taxon>
        <taxon>Ascomycota</taxon>
        <taxon>Pezizomycotina</taxon>
        <taxon>Leotiomycetes</taxon>
        <taxon>Helotiales</taxon>
        <taxon>Ploettnerulaceae</taxon>
        <taxon>Cadophora</taxon>
    </lineage>
</organism>
<dbReference type="OrthoDB" id="263560at2759"/>
<dbReference type="InterPro" id="IPR019398">
    <property type="entry name" value="Pre-rRNA_process_TSR2"/>
</dbReference>
<evidence type="ECO:0000256" key="1">
    <source>
        <dbReference type="ARBA" id="ARBA00006524"/>
    </source>
</evidence>
<keyword evidence="2" id="KW-0698">rRNA processing</keyword>
<protein>
    <recommendedName>
        <fullName evidence="6">Pre-rRNA-processing protein TSR2</fullName>
    </recommendedName>
</protein>
<sequence length="203" mass="23004">MDSSAGSSSQVAPTPGRFLPLLARKQCQAHFELGLTLALYTWPSLSLAVTNNWGGPDSEEKRQWFVGATIDVLKENPDEDSEWIETFLLQVMLDEFEVNVDDESGYDVAEQIVKLRGQCARGEFAEVLEMRRKWEAKGGKSADLGKMFEKRERREEDDETDGSEDDEEEDVDMEEAPPLVRVREPVVAEVDEDGFTKVTKKKR</sequence>
<dbReference type="Pfam" id="PF10273">
    <property type="entry name" value="WGG"/>
    <property type="match status" value="1"/>
</dbReference>
<evidence type="ECO:0000256" key="2">
    <source>
        <dbReference type="ARBA" id="ARBA00022552"/>
    </source>
</evidence>
<dbReference type="Proteomes" id="UP000664132">
    <property type="component" value="Unassembled WGS sequence"/>
</dbReference>
<evidence type="ECO:0000256" key="3">
    <source>
        <dbReference type="SAM" id="MobiDB-lite"/>
    </source>
</evidence>
<evidence type="ECO:0008006" key="6">
    <source>
        <dbReference type="Google" id="ProtNLM"/>
    </source>
</evidence>
<accession>A0A8H7WB39</accession>
<comment type="caution">
    <text evidence="4">The sequence shown here is derived from an EMBL/GenBank/DDBJ whole genome shotgun (WGS) entry which is preliminary data.</text>
</comment>
<feature type="region of interest" description="Disordered" evidence="3">
    <location>
        <begin position="146"/>
        <end position="187"/>
    </location>
</feature>
<name>A0A8H7WB39_9HELO</name>
<gene>
    <name evidence="4" type="ORF">IFR04_007121</name>
</gene>
<dbReference type="AlphaFoldDB" id="A0A8H7WB39"/>
<evidence type="ECO:0000313" key="5">
    <source>
        <dbReference type="Proteomes" id="UP000664132"/>
    </source>
</evidence>